<sequence>MEKILDNRFYDFIINNALIPTYNTGDNITPVNDLTSLVHIPKDQMEPCDLGKNSYHLFPALFTLESTVSCDEPDVKALQEIQDTTMYGRGVLVGVVDTGIDYRHPVFTHNDRTTRIISIWDQTQEGSVPPRGFTFGAEYTRELINFALISDQPLTLVPSVDTIGHGTAIASIMAGRRDDAHNFAGISPEADLVVVKLKEAKANLKEVFFVPQNALCYQESDIMLGIRYLTGVASRLNRPIVICLALGSSQGGHDGRGPLSSYLDYLVQLPRTGVVVSAGNEGNNQRHYYNRTDIAPFYNSFQLSVGRIDQEFMMEIWPYIPSSLFIEITTPTYETSQIINPTVEGCQRITYQTVNGEIWVNNILFEEETGDQLILLRFRNIPSGTWYFRVGSMTGEPFSFHCWLPSGNLISNETFFINSDPNTTITAAGDSAHPLTITAYNQQTGEILLESGRGYTRLGIVKPDIGAPGYRIPCAIPEGRYGTITGTGAAAAHTTGVAATIMEWAYSKGNYTAVTGNQVNRLIIREAARDENQTYPNNIWGYGKLDPSEMYKRLLSQ</sequence>
<dbReference type="InterPro" id="IPR022398">
    <property type="entry name" value="Peptidase_S8_His-AS"/>
</dbReference>
<protein>
    <submittedName>
        <fullName evidence="7">S8 family peptidase</fullName>
    </submittedName>
</protein>
<dbReference type="SUPFAM" id="SSF52743">
    <property type="entry name" value="Subtilisin-like"/>
    <property type="match status" value="1"/>
</dbReference>
<keyword evidence="4" id="KW-0720">Serine protease</keyword>
<evidence type="ECO:0000313" key="8">
    <source>
        <dbReference type="Proteomes" id="UP001163115"/>
    </source>
</evidence>
<evidence type="ECO:0000256" key="2">
    <source>
        <dbReference type="ARBA" id="ARBA00022670"/>
    </source>
</evidence>
<evidence type="ECO:0000313" key="7">
    <source>
        <dbReference type="EMBL" id="WAJ23332.1"/>
    </source>
</evidence>
<dbReference type="RefSeq" id="WP_268114796.1">
    <property type="nucleotide sequence ID" value="NZ_CP113524.1"/>
</dbReference>
<keyword evidence="3" id="KW-0378">Hydrolase</keyword>
<dbReference type="InterPro" id="IPR015500">
    <property type="entry name" value="Peptidase_S8_subtilisin-rel"/>
</dbReference>
<dbReference type="PROSITE" id="PS51892">
    <property type="entry name" value="SUBTILASE"/>
    <property type="match status" value="1"/>
</dbReference>
<dbReference type="EMBL" id="CP113524">
    <property type="protein sequence ID" value="WAJ23332.1"/>
    <property type="molecule type" value="Genomic_DNA"/>
</dbReference>
<evidence type="ECO:0000256" key="4">
    <source>
        <dbReference type="ARBA" id="ARBA00022825"/>
    </source>
</evidence>
<dbReference type="PIRSF" id="PIRSF037894">
    <property type="entry name" value="Subtilisin_rel_CspABC"/>
    <property type="match status" value="1"/>
</dbReference>
<evidence type="ECO:0000256" key="5">
    <source>
        <dbReference type="PROSITE-ProRule" id="PRU01240"/>
    </source>
</evidence>
<dbReference type="Proteomes" id="UP001163115">
    <property type="component" value="Chromosome"/>
</dbReference>
<dbReference type="CDD" id="cd07478">
    <property type="entry name" value="Peptidases_S8_CspA-like"/>
    <property type="match status" value="1"/>
</dbReference>
<dbReference type="PROSITE" id="PS00136">
    <property type="entry name" value="SUBTILASE_ASP"/>
    <property type="match status" value="1"/>
</dbReference>
<dbReference type="PANTHER" id="PTHR43399:SF4">
    <property type="entry name" value="CELL WALL-ASSOCIATED PROTEASE"/>
    <property type="match status" value="1"/>
</dbReference>
<dbReference type="PANTHER" id="PTHR43399">
    <property type="entry name" value="SUBTILISIN-RELATED"/>
    <property type="match status" value="1"/>
</dbReference>
<accession>A0ABY7A9H4</accession>
<comment type="similarity">
    <text evidence="1 5">Belongs to the peptidase S8 family.</text>
</comment>
<dbReference type="InterPro" id="IPR000209">
    <property type="entry name" value="Peptidase_S8/S53_dom"/>
</dbReference>
<dbReference type="InterPro" id="IPR023827">
    <property type="entry name" value="Peptidase_S8_Asp-AS"/>
</dbReference>
<keyword evidence="8" id="KW-1185">Reference proteome</keyword>
<organism evidence="7 8">
    <name type="scientific">Lacrimispora xylanolytica</name>
    <dbReference type="NCBI Taxonomy" id="29375"/>
    <lineage>
        <taxon>Bacteria</taxon>
        <taxon>Bacillati</taxon>
        <taxon>Bacillota</taxon>
        <taxon>Clostridia</taxon>
        <taxon>Lachnospirales</taxon>
        <taxon>Lachnospiraceae</taxon>
        <taxon>Lacrimispora</taxon>
    </lineage>
</organism>
<name>A0ABY7A9H4_9FIRM</name>
<dbReference type="Gene3D" id="3.40.50.200">
    <property type="entry name" value="Peptidase S8/S53 domain"/>
    <property type="match status" value="1"/>
</dbReference>
<dbReference type="Gene3D" id="2.60.120.1290">
    <property type="match status" value="1"/>
</dbReference>
<dbReference type="InterPro" id="IPR051048">
    <property type="entry name" value="Peptidase_S8/S53_subtilisin"/>
</dbReference>
<dbReference type="InterPro" id="IPR036852">
    <property type="entry name" value="Peptidase_S8/S53_dom_sf"/>
</dbReference>
<feature type="domain" description="Peptidase S8/S53" evidence="6">
    <location>
        <begin position="88"/>
        <end position="543"/>
    </location>
</feature>
<evidence type="ECO:0000256" key="1">
    <source>
        <dbReference type="ARBA" id="ARBA00011073"/>
    </source>
</evidence>
<dbReference type="Pfam" id="PF00082">
    <property type="entry name" value="Peptidase_S8"/>
    <property type="match status" value="1"/>
</dbReference>
<proteinExistence type="inferred from homology"/>
<evidence type="ECO:0000256" key="3">
    <source>
        <dbReference type="ARBA" id="ARBA00022801"/>
    </source>
</evidence>
<dbReference type="PRINTS" id="PR00723">
    <property type="entry name" value="SUBTILISIN"/>
</dbReference>
<dbReference type="InterPro" id="IPR034045">
    <property type="entry name" value="Pep_S8_CspA-like"/>
</dbReference>
<evidence type="ECO:0000259" key="6">
    <source>
        <dbReference type="Pfam" id="PF00082"/>
    </source>
</evidence>
<dbReference type="InterPro" id="IPR017310">
    <property type="entry name" value="Pept_S8A_subtilisin_clostridia"/>
</dbReference>
<reference evidence="7" key="1">
    <citation type="submission" date="2022-11" db="EMBL/GenBank/DDBJ databases">
        <title>Lacrimispora xylanolytica sy1, complete genome.</title>
        <authorList>
            <person name="Choi S."/>
        </authorList>
    </citation>
    <scope>NUCLEOTIDE SEQUENCE</scope>
    <source>
        <strain evidence="7">Sy1</strain>
    </source>
</reference>
<gene>
    <name evidence="7" type="ORF">OW255_17480</name>
</gene>
<keyword evidence="2" id="KW-0645">Protease</keyword>
<comment type="caution">
    <text evidence="5">Lacks conserved residue(s) required for the propagation of feature annotation.</text>
</comment>
<dbReference type="PROSITE" id="PS00137">
    <property type="entry name" value="SUBTILASE_HIS"/>
    <property type="match status" value="1"/>
</dbReference>